<feature type="domain" description="RES" evidence="1">
    <location>
        <begin position="38"/>
        <end position="172"/>
    </location>
</feature>
<name>A0A934SXB4_9BURK</name>
<dbReference type="InterPro" id="IPR014914">
    <property type="entry name" value="RES_dom"/>
</dbReference>
<evidence type="ECO:0000313" key="3">
    <source>
        <dbReference type="Proteomes" id="UP000622890"/>
    </source>
</evidence>
<comment type="caution">
    <text evidence="2">The sequence shown here is derived from an EMBL/GenBank/DDBJ whole genome shotgun (WGS) entry which is preliminary data.</text>
</comment>
<sequence length="220" mass="24419">MLLVDTLDEQALLEAILDASKPPLPASPRQLHWLLFTPFRYPPLPSGSRFRAPADPGVFYGAEERRTACAELGYWRWRFLNDSPALETMPPMAQTLFRTPVAGTAVDLRLPPHDAQRARWGDPLDYSACQAFARSARETGVQIILYESIRDPGAGVCAAVLSHEAFAANQPDLTESWTLAVSRRRVLWRLNSVFEDDAFEFDAAPWSTMAPSDAQNGTAS</sequence>
<evidence type="ECO:0000259" key="1">
    <source>
        <dbReference type="SMART" id="SM00953"/>
    </source>
</evidence>
<gene>
    <name evidence="2" type="ORF">JJB74_08125</name>
</gene>
<evidence type="ECO:0000313" key="2">
    <source>
        <dbReference type="EMBL" id="MBK4734567.1"/>
    </source>
</evidence>
<dbReference type="Proteomes" id="UP000622890">
    <property type="component" value="Unassembled WGS sequence"/>
</dbReference>
<reference evidence="2" key="1">
    <citation type="submission" date="2021-01" db="EMBL/GenBank/DDBJ databases">
        <title>Genome sequence of strain Noviherbaspirillum sp. DKR-6.</title>
        <authorList>
            <person name="Chaudhary D.K."/>
        </authorList>
    </citation>
    <scope>NUCLEOTIDE SEQUENCE</scope>
    <source>
        <strain evidence="2">DKR-6</strain>
    </source>
</reference>
<organism evidence="2 3">
    <name type="scientific">Noviherbaspirillum pedocola</name>
    <dbReference type="NCBI Taxonomy" id="2801341"/>
    <lineage>
        <taxon>Bacteria</taxon>
        <taxon>Pseudomonadati</taxon>
        <taxon>Pseudomonadota</taxon>
        <taxon>Betaproteobacteria</taxon>
        <taxon>Burkholderiales</taxon>
        <taxon>Oxalobacteraceae</taxon>
        <taxon>Noviherbaspirillum</taxon>
    </lineage>
</organism>
<proteinExistence type="predicted"/>
<dbReference type="Pfam" id="PF08808">
    <property type="entry name" value="RES"/>
    <property type="match status" value="1"/>
</dbReference>
<dbReference type="SMART" id="SM00953">
    <property type="entry name" value="RES"/>
    <property type="match status" value="1"/>
</dbReference>
<keyword evidence="3" id="KW-1185">Reference proteome</keyword>
<protein>
    <submittedName>
        <fullName evidence="2">RES family NAD+ phosphorylase</fullName>
    </submittedName>
</protein>
<accession>A0A934SXB4</accession>
<dbReference type="AlphaFoldDB" id="A0A934SXB4"/>
<dbReference type="EMBL" id="JAEPBG010000002">
    <property type="protein sequence ID" value="MBK4734567.1"/>
    <property type="molecule type" value="Genomic_DNA"/>
</dbReference>